<protein>
    <submittedName>
        <fullName evidence="1">Uncharacterized protein</fullName>
    </submittedName>
</protein>
<evidence type="ECO:0000313" key="1">
    <source>
        <dbReference type="EMBL" id="QQO90175.1"/>
    </source>
</evidence>
<proteinExistence type="predicted"/>
<name>A0A7T8EPB1_9CAUD</name>
<organism evidence="1 2">
    <name type="scientific">Erwinia phage pEa_SNUABM_5</name>
    <dbReference type="NCBI Taxonomy" id="2797313"/>
    <lineage>
        <taxon>Viruses</taxon>
        <taxon>Duplodnaviria</taxon>
        <taxon>Heunggongvirae</taxon>
        <taxon>Uroviricota</taxon>
        <taxon>Caudoviricetes</taxon>
        <taxon>Rivsvirus</taxon>
        <taxon>Rivsvirus SNUABM5</taxon>
    </lineage>
</organism>
<dbReference type="Proteomes" id="UP000596123">
    <property type="component" value="Segment"/>
</dbReference>
<sequence>MSEPYYCRGCGSPRKDTTCPRCDVPTFVPADGWDHPVLPDVHEIRKIARRYGYAITEHGSRERDLDLVAIPWIEDAIFYPEFIHQLCKELDAEIVGKMEVKPHMRIAVSIQKRGWYRVIDLSIISPLVA</sequence>
<dbReference type="EMBL" id="MW366843">
    <property type="protein sequence ID" value="QQO90175.1"/>
    <property type="molecule type" value="Genomic_DNA"/>
</dbReference>
<gene>
    <name evidence="1" type="ORF">pEaSNUABM5_00033</name>
</gene>
<evidence type="ECO:0000313" key="2">
    <source>
        <dbReference type="Proteomes" id="UP000596123"/>
    </source>
</evidence>
<keyword evidence="2" id="KW-1185">Reference proteome</keyword>
<reference evidence="1 2" key="1">
    <citation type="submission" date="2020-12" db="EMBL/GenBank/DDBJ databases">
        <title>Complete genome sequence of Erwinia phage pEa_SNUABM_5.</title>
        <authorList>
            <person name="Kim S.G."/>
            <person name="Lee S.B."/>
            <person name="Kwon J."/>
            <person name="Park S.C."/>
        </authorList>
    </citation>
    <scope>NUCLEOTIDE SEQUENCE [LARGE SCALE GENOMIC DNA]</scope>
</reference>
<accession>A0A7T8EPB1</accession>